<dbReference type="GO" id="GO:0016020">
    <property type="term" value="C:membrane"/>
    <property type="evidence" value="ECO:0007669"/>
    <property type="project" value="UniProtKB-SubCell"/>
</dbReference>
<dbReference type="Gene3D" id="1.20.1250.20">
    <property type="entry name" value="MFS general substrate transporter like domains"/>
    <property type="match status" value="1"/>
</dbReference>
<name>A0A2Z7AR50_9LAMI</name>
<feature type="transmembrane region" description="Helical" evidence="7">
    <location>
        <begin position="385"/>
        <end position="406"/>
    </location>
</feature>
<gene>
    <name evidence="8" type="ORF">F511_02251</name>
</gene>
<feature type="transmembrane region" description="Helical" evidence="7">
    <location>
        <begin position="343"/>
        <end position="364"/>
    </location>
</feature>
<protein>
    <submittedName>
        <fullName evidence="8">Putative peptide/nitrate transporter-like</fullName>
    </submittedName>
</protein>
<dbReference type="AlphaFoldDB" id="A0A2Z7AR50"/>
<dbReference type="InterPro" id="IPR000109">
    <property type="entry name" value="POT_fam"/>
</dbReference>
<proteinExistence type="inferred from homology"/>
<feature type="transmembrane region" description="Helical" evidence="7">
    <location>
        <begin position="69"/>
        <end position="90"/>
    </location>
</feature>
<evidence type="ECO:0000256" key="2">
    <source>
        <dbReference type="ARBA" id="ARBA00005982"/>
    </source>
</evidence>
<evidence type="ECO:0000256" key="4">
    <source>
        <dbReference type="ARBA" id="ARBA00022989"/>
    </source>
</evidence>
<dbReference type="EMBL" id="KV013932">
    <property type="protein sequence ID" value="KZV23350.1"/>
    <property type="molecule type" value="Genomic_DNA"/>
</dbReference>
<keyword evidence="4 7" id="KW-1133">Transmembrane helix</keyword>
<comment type="subcellular location">
    <subcellularLocation>
        <location evidence="1">Membrane</location>
        <topology evidence="1">Multi-pass membrane protein</topology>
    </subcellularLocation>
</comment>
<dbReference type="Pfam" id="PF00854">
    <property type="entry name" value="PTR2"/>
    <property type="match status" value="1"/>
</dbReference>
<feature type="transmembrane region" description="Helical" evidence="7">
    <location>
        <begin position="302"/>
        <end position="323"/>
    </location>
</feature>
<evidence type="ECO:0000256" key="3">
    <source>
        <dbReference type="ARBA" id="ARBA00022692"/>
    </source>
</evidence>
<evidence type="ECO:0000256" key="1">
    <source>
        <dbReference type="ARBA" id="ARBA00004141"/>
    </source>
</evidence>
<accession>A0A2Z7AR50</accession>
<feature type="transmembrane region" description="Helical" evidence="7">
    <location>
        <begin position="110"/>
        <end position="130"/>
    </location>
</feature>
<evidence type="ECO:0000313" key="9">
    <source>
        <dbReference type="Proteomes" id="UP000250235"/>
    </source>
</evidence>
<organism evidence="8 9">
    <name type="scientific">Dorcoceras hygrometricum</name>
    <dbReference type="NCBI Taxonomy" id="472368"/>
    <lineage>
        <taxon>Eukaryota</taxon>
        <taxon>Viridiplantae</taxon>
        <taxon>Streptophyta</taxon>
        <taxon>Embryophyta</taxon>
        <taxon>Tracheophyta</taxon>
        <taxon>Spermatophyta</taxon>
        <taxon>Magnoliopsida</taxon>
        <taxon>eudicotyledons</taxon>
        <taxon>Gunneridae</taxon>
        <taxon>Pentapetalae</taxon>
        <taxon>asterids</taxon>
        <taxon>lamiids</taxon>
        <taxon>Lamiales</taxon>
        <taxon>Gesneriaceae</taxon>
        <taxon>Didymocarpoideae</taxon>
        <taxon>Trichosporeae</taxon>
        <taxon>Loxocarpinae</taxon>
        <taxon>Dorcoceras</taxon>
    </lineage>
</organism>
<comment type="similarity">
    <text evidence="6">Belongs to the major facilitator superfamily. Phosphate:H(+) symporter (TC 2.A.1.9) family.</text>
</comment>
<dbReference type="CDD" id="cd17416">
    <property type="entry name" value="MFS_NPF1_2"/>
    <property type="match status" value="1"/>
</dbReference>
<comment type="similarity">
    <text evidence="2">Belongs to the major facilitator superfamily. Proton-dependent oligopeptide transporter (POT/PTR) (TC 2.A.17) family.</text>
</comment>
<feature type="transmembrane region" description="Helical" evidence="7">
    <location>
        <begin position="517"/>
        <end position="535"/>
    </location>
</feature>
<feature type="transmembrane region" description="Helical" evidence="7">
    <location>
        <begin position="437"/>
        <end position="460"/>
    </location>
</feature>
<dbReference type="GO" id="GO:0022857">
    <property type="term" value="F:transmembrane transporter activity"/>
    <property type="evidence" value="ECO:0007669"/>
    <property type="project" value="InterPro"/>
</dbReference>
<feature type="transmembrane region" description="Helical" evidence="7">
    <location>
        <begin position="472"/>
        <end position="497"/>
    </location>
</feature>
<evidence type="ECO:0000256" key="5">
    <source>
        <dbReference type="ARBA" id="ARBA00023136"/>
    </source>
</evidence>
<dbReference type="InterPro" id="IPR036259">
    <property type="entry name" value="MFS_trans_sf"/>
</dbReference>
<feature type="transmembrane region" description="Helical" evidence="7">
    <location>
        <begin position="159"/>
        <end position="178"/>
    </location>
</feature>
<keyword evidence="9" id="KW-1185">Reference proteome</keyword>
<dbReference type="OrthoDB" id="8904098at2759"/>
<evidence type="ECO:0000256" key="7">
    <source>
        <dbReference type="SAM" id="Phobius"/>
    </source>
</evidence>
<reference evidence="8 9" key="1">
    <citation type="journal article" date="2015" name="Proc. Natl. Acad. Sci. U.S.A.">
        <title>The resurrection genome of Boea hygrometrica: A blueprint for survival of dehydration.</title>
        <authorList>
            <person name="Xiao L."/>
            <person name="Yang G."/>
            <person name="Zhang L."/>
            <person name="Yang X."/>
            <person name="Zhao S."/>
            <person name="Ji Z."/>
            <person name="Zhou Q."/>
            <person name="Hu M."/>
            <person name="Wang Y."/>
            <person name="Chen M."/>
            <person name="Xu Y."/>
            <person name="Jin H."/>
            <person name="Xiao X."/>
            <person name="Hu G."/>
            <person name="Bao F."/>
            <person name="Hu Y."/>
            <person name="Wan P."/>
            <person name="Li L."/>
            <person name="Deng X."/>
            <person name="Kuang T."/>
            <person name="Xiang C."/>
            <person name="Zhu J.K."/>
            <person name="Oliver M.J."/>
            <person name="He Y."/>
        </authorList>
    </citation>
    <scope>NUCLEOTIDE SEQUENCE [LARGE SCALE GENOMIC DNA]</scope>
    <source>
        <strain evidence="9">cv. XS01</strain>
    </source>
</reference>
<dbReference type="SUPFAM" id="SSF103473">
    <property type="entry name" value="MFS general substrate transporter"/>
    <property type="match status" value="1"/>
</dbReference>
<keyword evidence="5 7" id="KW-0472">Membrane</keyword>
<sequence>MPFVIGNETFEKLGTIGTSSNLLVYLTTVYHMNSITATNVVNVFNGTCNFGTLAGAFLCDTYLGRYKTLGIASVSSFLGMLMLTLTAGFTKLHPPECSSQPSLRCIGASPWQLGFLFAAFLFLVIGASGIRPCNLAFGADQFNPNTDSGRREINSFFNWYYFTFTFAMMLSLTVIVYVQSNMSWVIGLGIPAFMMFLSCFFFFVGTRLYVKVLPDGSPFTSLVQTLVVAFKKRKLQLPEQPWCSLFNHFNPDSMNSKLQYTDELRFLNKAAVITPEDTISPDGSAANPWKLRSVQQVEEIKCVIRVIPIWFSGIIYYIILALLQTYPVFQSLQSDRRLSTGKFKIPAASYNVFTMLTVTLWIPIYDRIIVPFLRRITGKEEGITMLQRVGFGILLGALTMVVAGLVEDHRRTLAVTRPALGVVTQKGSISSMSGYWLVPYLVLAGISEAFAVIGEIEFFYKQFPENMRSFATAFLFSGFALSSYITSLLISVVHKVTRVGVNGNWLAEDLNKGRLDYFYYMVAGIQVVNLGYFLICAKCYKYKKVESNDKDVAMEKIDHKNHVV</sequence>
<evidence type="ECO:0000313" key="8">
    <source>
        <dbReference type="EMBL" id="KZV23350.1"/>
    </source>
</evidence>
<evidence type="ECO:0000256" key="6">
    <source>
        <dbReference type="ARBA" id="ARBA00044504"/>
    </source>
</evidence>
<dbReference type="PANTHER" id="PTHR11654">
    <property type="entry name" value="OLIGOPEPTIDE TRANSPORTER-RELATED"/>
    <property type="match status" value="1"/>
</dbReference>
<keyword evidence="3 7" id="KW-0812">Transmembrane</keyword>
<dbReference type="Proteomes" id="UP000250235">
    <property type="component" value="Unassembled WGS sequence"/>
</dbReference>
<feature type="transmembrane region" description="Helical" evidence="7">
    <location>
        <begin position="184"/>
        <end position="204"/>
    </location>
</feature>